<gene>
    <name evidence="2" type="ORF">HNAJ_LOCUS11099</name>
</gene>
<protein>
    <submittedName>
        <fullName evidence="4">Secreted protein</fullName>
    </submittedName>
</protein>
<feature type="chain" id="PRO_5043132100" evidence="1">
    <location>
        <begin position="17"/>
        <end position="92"/>
    </location>
</feature>
<reference evidence="4" key="1">
    <citation type="submission" date="2017-02" db="UniProtKB">
        <authorList>
            <consortium name="WormBaseParasite"/>
        </authorList>
    </citation>
    <scope>IDENTIFICATION</scope>
</reference>
<dbReference type="AlphaFoldDB" id="A0A0R3TTQ5"/>
<accession>A0A0R3TTQ5</accession>
<sequence>MVQWLALGQLIVVSRLLRLPFFQSDQQCCEGRPSFFSVPQDHTIRESCAKFVRMLVDVEGTCVKFILQKVCESRPEVHPLKAPSRGTERVAV</sequence>
<organism evidence="4">
    <name type="scientific">Rodentolepis nana</name>
    <name type="common">Dwarf tapeworm</name>
    <name type="synonym">Hymenolepis nana</name>
    <dbReference type="NCBI Taxonomy" id="102285"/>
    <lineage>
        <taxon>Eukaryota</taxon>
        <taxon>Metazoa</taxon>
        <taxon>Spiralia</taxon>
        <taxon>Lophotrochozoa</taxon>
        <taxon>Platyhelminthes</taxon>
        <taxon>Cestoda</taxon>
        <taxon>Eucestoda</taxon>
        <taxon>Cyclophyllidea</taxon>
        <taxon>Hymenolepididae</taxon>
        <taxon>Rodentolepis</taxon>
    </lineage>
</organism>
<proteinExistence type="predicted"/>
<name>A0A0R3TTQ5_RODNA</name>
<evidence type="ECO:0000313" key="4">
    <source>
        <dbReference type="WBParaSite" id="HNAJ_0001110901-mRNA-1"/>
    </source>
</evidence>
<keyword evidence="3" id="KW-1185">Reference proteome</keyword>
<reference evidence="2 3" key="2">
    <citation type="submission" date="2018-11" db="EMBL/GenBank/DDBJ databases">
        <authorList>
            <consortium name="Pathogen Informatics"/>
        </authorList>
    </citation>
    <scope>NUCLEOTIDE SEQUENCE [LARGE SCALE GENOMIC DNA]</scope>
</reference>
<evidence type="ECO:0000313" key="2">
    <source>
        <dbReference type="EMBL" id="VDO09546.1"/>
    </source>
</evidence>
<dbReference type="EMBL" id="UZAE01013372">
    <property type="protein sequence ID" value="VDO09546.1"/>
    <property type="molecule type" value="Genomic_DNA"/>
</dbReference>
<feature type="signal peptide" evidence="1">
    <location>
        <begin position="1"/>
        <end position="16"/>
    </location>
</feature>
<evidence type="ECO:0000256" key="1">
    <source>
        <dbReference type="SAM" id="SignalP"/>
    </source>
</evidence>
<evidence type="ECO:0000313" key="3">
    <source>
        <dbReference type="Proteomes" id="UP000278807"/>
    </source>
</evidence>
<dbReference type="WBParaSite" id="HNAJ_0001110901-mRNA-1">
    <property type="protein sequence ID" value="HNAJ_0001110901-mRNA-1"/>
    <property type="gene ID" value="HNAJ_0001110901"/>
</dbReference>
<keyword evidence="1" id="KW-0732">Signal</keyword>
<dbReference type="Proteomes" id="UP000278807">
    <property type="component" value="Unassembled WGS sequence"/>
</dbReference>